<organism evidence="2 3">
    <name type="scientific">Aristolochia fimbriata</name>
    <name type="common">White veined hardy Dutchman's pipe vine</name>
    <dbReference type="NCBI Taxonomy" id="158543"/>
    <lineage>
        <taxon>Eukaryota</taxon>
        <taxon>Viridiplantae</taxon>
        <taxon>Streptophyta</taxon>
        <taxon>Embryophyta</taxon>
        <taxon>Tracheophyta</taxon>
        <taxon>Spermatophyta</taxon>
        <taxon>Magnoliopsida</taxon>
        <taxon>Magnoliidae</taxon>
        <taxon>Piperales</taxon>
        <taxon>Aristolochiaceae</taxon>
        <taxon>Aristolochia</taxon>
    </lineage>
</organism>
<accession>A0AAV7EMP5</accession>
<evidence type="ECO:0000256" key="1">
    <source>
        <dbReference type="SAM" id="Phobius"/>
    </source>
</evidence>
<keyword evidence="1" id="KW-0812">Transmembrane</keyword>
<keyword evidence="1" id="KW-0472">Membrane</keyword>
<sequence>MESSFVGAASVPLLPRRRSFADKPHQKQRPLILRHKASSTRICAAGNGNNDRDYGGRLVDQNMVELRKRIRDVMLREDDEYDRSPADWMKWEKQYHKHYRSDVFQLIGLLQIALMNTRPSTALALLTLLAFSLPTSMGMIMMNLFGAAKGIFPGS</sequence>
<gene>
    <name evidence="2" type="ORF">H6P81_008946</name>
</gene>
<dbReference type="EMBL" id="JAINDJ010000004">
    <property type="protein sequence ID" value="KAG9448981.1"/>
    <property type="molecule type" value="Genomic_DNA"/>
</dbReference>
<evidence type="ECO:0000313" key="2">
    <source>
        <dbReference type="EMBL" id="KAG9448981.1"/>
    </source>
</evidence>
<keyword evidence="1" id="KW-1133">Transmembrane helix</keyword>
<protein>
    <submittedName>
        <fullName evidence="2">Uncharacterized protein</fullName>
    </submittedName>
</protein>
<dbReference type="PANTHER" id="PTHR33782:SF5">
    <property type="entry name" value="MEDIATOR OF RNA POLYMERASE II TRANSCRIPTION SUBUNIT"/>
    <property type="match status" value="1"/>
</dbReference>
<dbReference type="AlphaFoldDB" id="A0AAV7EMP5"/>
<proteinExistence type="predicted"/>
<evidence type="ECO:0000313" key="3">
    <source>
        <dbReference type="Proteomes" id="UP000825729"/>
    </source>
</evidence>
<reference evidence="2 3" key="1">
    <citation type="submission" date="2021-07" db="EMBL/GenBank/DDBJ databases">
        <title>The Aristolochia fimbriata genome: insights into angiosperm evolution, floral development and chemical biosynthesis.</title>
        <authorList>
            <person name="Jiao Y."/>
        </authorList>
    </citation>
    <scope>NUCLEOTIDE SEQUENCE [LARGE SCALE GENOMIC DNA]</scope>
    <source>
        <strain evidence="2">IBCAS-2021</strain>
        <tissue evidence="2">Leaf</tissue>
    </source>
</reference>
<name>A0AAV7EMP5_ARIFI</name>
<dbReference type="Proteomes" id="UP000825729">
    <property type="component" value="Unassembled WGS sequence"/>
</dbReference>
<feature type="transmembrane region" description="Helical" evidence="1">
    <location>
        <begin position="122"/>
        <end position="145"/>
    </location>
</feature>
<dbReference type="PANTHER" id="PTHR33782">
    <property type="entry name" value="OS01G0121600 PROTEIN"/>
    <property type="match status" value="1"/>
</dbReference>
<keyword evidence="3" id="KW-1185">Reference proteome</keyword>
<comment type="caution">
    <text evidence="2">The sequence shown here is derived from an EMBL/GenBank/DDBJ whole genome shotgun (WGS) entry which is preliminary data.</text>
</comment>